<reference evidence="6" key="2">
    <citation type="submission" date="2019-10" db="EMBL/GenBank/DDBJ databases">
        <authorList>
            <consortium name="NCBI Genome Project"/>
        </authorList>
    </citation>
    <scope>NUCLEOTIDE SEQUENCE</scope>
    <source>
        <strain evidence="6">NI907</strain>
    </source>
</reference>
<dbReference type="SUPFAM" id="SSF46988">
    <property type="entry name" value="Tubulin chaperone cofactor A"/>
    <property type="match status" value="1"/>
</dbReference>
<feature type="region of interest" description="Disordered" evidence="4">
    <location>
        <begin position="86"/>
        <end position="123"/>
    </location>
</feature>
<dbReference type="GO" id="GO:0007023">
    <property type="term" value="P:post-chaperonin tubulin folding pathway"/>
    <property type="evidence" value="ECO:0007669"/>
    <property type="project" value="UniProtKB-UniRule"/>
</dbReference>
<keyword evidence="3" id="KW-0493">Microtubule</keyword>
<evidence type="ECO:0000256" key="3">
    <source>
        <dbReference type="RuleBase" id="RU364030"/>
    </source>
</evidence>
<comment type="subunit">
    <text evidence="3">Supercomplex made of cofactors A to E. Cofactors A and D function by capturing and stabilizing tubulin in a quasi-native conformation. Cofactor E binds to the cofactor D-tubulin complex; interaction with cofactor C then causes the release of tubulin polypeptides that are committed to the native state.</text>
</comment>
<dbReference type="GO" id="GO:0005829">
    <property type="term" value="C:cytosol"/>
    <property type="evidence" value="ECO:0007669"/>
    <property type="project" value="TreeGrafter"/>
</dbReference>
<keyword evidence="5" id="KW-1185">Reference proteome</keyword>
<sequence>MAPSQLSIATGSVSRLVKEESYYRKELAQQKEKLAQEKQSLGPDADYNDNFMIKQMETAIQETERVFAPLRVKIDEAVRKLEEQLALSESNEHTSEEDLKKANEALESAKTLQTLQNGAEVAE</sequence>
<dbReference type="Gene3D" id="1.20.58.90">
    <property type="match status" value="1"/>
</dbReference>
<evidence type="ECO:0000313" key="6">
    <source>
        <dbReference type="RefSeq" id="XP_030982751.1"/>
    </source>
</evidence>
<dbReference type="GO" id="GO:0007021">
    <property type="term" value="P:tubulin complex assembly"/>
    <property type="evidence" value="ECO:0007669"/>
    <property type="project" value="UniProtKB-UniRule"/>
</dbReference>
<gene>
    <name evidence="6" type="ORF">PgNI_06298</name>
</gene>
<dbReference type="PANTHER" id="PTHR21500:SF0">
    <property type="entry name" value="TUBULIN-SPECIFIC CHAPERONE A"/>
    <property type="match status" value="1"/>
</dbReference>
<accession>A0A6P8B688</accession>
<dbReference type="GeneID" id="41961231"/>
<dbReference type="OrthoDB" id="296187at2759"/>
<evidence type="ECO:0000256" key="1">
    <source>
        <dbReference type="ARBA" id="ARBA00006806"/>
    </source>
</evidence>
<name>A0A6P8B688_PYRGI</name>
<reference evidence="5 6" key="1">
    <citation type="journal article" date="2019" name="Mol. Biol. Evol.">
        <title>Blast fungal genomes show frequent chromosomal changes, gene gains and losses, and effector gene turnover.</title>
        <authorList>
            <person name="Gomez Luciano L.B."/>
            <person name="Jason Tsai I."/>
            <person name="Chuma I."/>
            <person name="Tosa Y."/>
            <person name="Chen Y.H."/>
            <person name="Li J.Y."/>
            <person name="Li M.Y."/>
            <person name="Jade Lu M.Y."/>
            <person name="Nakayashiki H."/>
            <person name="Li W.H."/>
        </authorList>
    </citation>
    <scope>NUCLEOTIDE SEQUENCE [LARGE SCALE GENOMIC DNA]</scope>
    <source>
        <strain evidence="5 6">NI907</strain>
    </source>
</reference>
<keyword evidence="3" id="KW-0963">Cytoplasm</keyword>
<dbReference type="GO" id="GO:0048487">
    <property type="term" value="F:beta-tubulin binding"/>
    <property type="evidence" value="ECO:0007669"/>
    <property type="project" value="InterPro"/>
</dbReference>
<comment type="similarity">
    <text evidence="1 3">Belongs to the TBCA family.</text>
</comment>
<keyword evidence="3" id="KW-0206">Cytoskeleton</keyword>
<evidence type="ECO:0000256" key="4">
    <source>
        <dbReference type="SAM" id="MobiDB-lite"/>
    </source>
</evidence>
<dbReference type="GO" id="GO:0005874">
    <property type="term" value="C:microtubule"/>
    <property type="evidence" value="ECO:0007669"/>
    <property type="project" value="UniProtKB-KW"/>
</dbReference>
<dbReference type="Pfam" id="PF02970">
    <property type="entry name" value="TBCA"/>
    <property type="match status" value="1"/>
</dbReference>
<protein>
    <recommendedName>
        <fullName evidence="3">Tubulin-specific chaperone A</fullName>
    </recommendedName>
</protein>
<proteinExistence type="inferred from homology"/>
<dbReference type="KEGG" id="pgri:PgNI_06298"/>
<dbReference type="RefSeq" id="XP_030982751.1">
    <property type="nucleotide sequence ID" value="XM_031126322.1"/>
</dbReference>
<comment type="subcellular location">
    <subcellularLocation>
        <location evidence="3">Cytoplasm</location>
        <location evidence="3">Cytoskeleton</location>
    </subcellularLocation>
</comment>
<dbReference type="Proteomes" id="UP000515153">
    <property type="component" value="Chromosome I"/>
</dbReference>
<keyword evidence="2 3" id="KW-0143">Chaperone</keyword>
<reference evidence="6" key="3">
    <citation type="submission" date="2025-08" db="UniProtKB">
        <authorList>
            <consortium name="RefSeq"/>
        </authorList>
    </citation>
    <scope>IDENTIFICATION</scope>
    <source>
        <strain evidence="6">NI907</strain>
    </source>
</reference>
<evidence type="ECO:0000256" key="2">
    <source>
        <dbReference type="ARBA" id="ARBA00023186"/>
    </source>
</evidence>
<dbReference type="PANTHER" id="PTHR21500">
    <property type="entry name" value="TUBULIN-SPECIFIC CHAPERONE A"/>
    <property type="match status" value="1"/>
</dbReference>
<evidence type="ECO:0000313" key="5">
    <source>
        <dbReference type="Proteomes" id="UP000515153"/>
    </source>
</evidence>
<dbReference type="InterPro" id="IPR004226">
    <property type="entry name" value="TBCA"/>
</dbReference>
<feature type="compositionally biased region" description="Basic and acidic residues" evidence="4">
    <location>
        <begin position="90"/>
        <end position="104"/>
    </location>
</feature>
<dbReference type="AlphaFoldDB" id="A0A6P8B688"/>
<dbReference type="InterPro" id="IPR036126">
    <property type="entry name" value="TBCA_sf"/>
</dbReference>
<organism evidence="5 6">
    <name type="scientific">Pyricularia grisea</name>
    <name type="common">Crabgrass-specific blast fungus</name>
    <name type="synonym">Magnaporthe grisea</name>
    <dbReference type="NCBI Taxonomy" id="148305"/>
    <lineage>
        <taxon>Eukaryota</taxon>
        <taxon>Fungi</taxon>
        <taxon>Dikarya</taxon>
        <taxon>Ascomycota</taxon>
        <taxon>Pezizomycotina</taxon>
        <taxon>Sordariomycetes</taxon>
        <taxon>Sordariomycetidae</taxon>
        <taxon>Magnaporthales</taxon>
        <taxon>Pyriculariaceae</taxon>
        <taxon>Pyricularia</taxon>
    </lineage>
</organism>